<name>L8FP69_PSED2</name>
<dbReference type="Proteomes" id="UP000011064">
    <property type="component" value="Unassembled WGS sequence"/>
</dbReference>
<dbReference type="InParanoid" id="L8FP69"/>
<dbReference type="AlphaFoldDB" id="L8FP69"/>
<evidence type="ECO:0000313" key="1">
    <source>
        <dbReference type="EMBL" id="ELR02349.1"/>
    </source>
</evidence>
<evidence type="ECO:0000313" key="2">
    <source>
        <dbReference type="Proteomes" id="UP000011064"/>
    </source>
</evidence>
<gene>
    <name evidence="1" type="ORF">GMDG_08805</name>
</gene>
<accession>L8FP69</accession>
<keyword evidence="2" id="KW-1185">Reference proteome</keyword>
<reference evidence="2" key="1">
    <citation type="submission" date="2010-09" db="EMBL/GenBank/DDBJ databases">
        <title>The genome sequence of Geomyces destructans 20631-21.</title>
        <authorList>
            <consortium name="The Broad Institute Genome Sequencing Platform"/>
            <person name="Cuomo C.A."/>
            <person name="Blehert D.S."/>
            <person name="Lorch J.M."/>
            <person name="Young S.K."/>
            <person name="Zeng Q."/>
            <person name="Gargeya S."/>
            <person name="Fitzgerald M."/>
            <person name="Haas B."/>
            <person name="Abouelleil A."/>
            <person name="Alvarado L."/>
            <person name="Arachchi H.M."/>
            <person name="Berlin A."/>
            <person name="Brown A."/>
            <person name="Chapman S.B."/>
            <person name="Chen Z."/>
            <person name="Dunbar C."/>
            <person name="Freedman E."/>
            <person name="Gearin G."/>
            <person name="Gellesch M."/>
            <person name="Goldberg J."/>
            <person name="Griggs A."/>
            <person name="Gujja S."/>
            <person name="Heiman D."/>
            <person name="Howarth C."/>
            <person name="Larson L."/>
            <person name="Lui A."/>
            <person name="MacDonald P.J.P."/>
            <person name="Montmayeur A."/>
            <person name="Murphy C."/>
            <person name="Neiman D."/>
            <person name="Pearson M."/>
            <person name="Priest M."/>
            <person name="Roberts A."/>
            <person name="Saif S."/>
            <person name="Shea T."/>
            <person name="Shenoy N."/>
            <person name="Sisk P."/>
            <person name="Stolte C."/>
            <person name="Sykes S."/>
            <person name="Wortman J."/>
            <person name="Nusbaum C."/>
            <person name="Birren B."/>
        </authorList>
    </citation>
    <scope>NUCLEOTIDE SEQUENCE [LARGE SCALE GENOMIC DNA]</scope>
    <source>
        <strain evidence="2">ATCC MYA-4855 / 20631-21</strain>
    </source>
</reference>
<dbReference type="HOGENOM" id="CLU_1652905_0_0_1"/>
<organism evidence="1 2">
    <name type="scientific">Pseudogymnoascus destructans (strain ATCC MYA-4855 / 20631-21)</name>
    <name type="common">Bat white-nose syndrome fungus</name>
    <name type="synonym">Geomyces destructans</name>
    <dbReference type="NCBI Taxonomy" id="658429"/>
    <lineage>
        <taxon>Eukaryota</taxon>
        <taxon>Fungi</taxon>
        <taxon>Dikarya</taxon>
        <taxon>Ascomycota</taxon>
        <taxon>Pezizomycotina</taxon>
        <taxon>Leotiomycetes</taxon>
        <taxon>Thelebolales</taxon>
        <taxon>Thelebolaceae</taxon>
        <taxon>Pseudogymnoascus</taxon>
    </lineage>
</organism>
<dbReference type="VEuPathDB" id="FungiDB:GMDG_08805"/>
<protein>
    <submittedName>
        <fullName evidence="1">Uncharacterized protein</fullName>
    </submittedName>
</protein>
<proteinExistence type="predicted"/>
<sequence length="160" mass="17326">MVPAAAVAAHIAYVVWMLATPHPKSALSSFGPGDDASALDLSQSRRIKVMADYHTHPLWALDTDVYGDFDPDLLPISDELASDLNDWAGAFTASLNHDDPAVSLWTDEQHRTHAAMARPLAIRLARELPDRTIFVLEGDIGVVEVRGDDDGHRPHSGAGI</sequence>
<dbReference type="EMBL" id="GL574306">
    <property type="protein sequence ID" value="ELR02349.1"/>
    <property type="molecule type" value="Genomic_DNA"/>
</dbReference>